<keyword evidence="2" id="KW-0934">Plastid</keyword>
<dbReference type="InterPro" id="IPR039633">
    <property type="entry name" value="PAP"/>
</dbReference>
<organism evidence="4 5">
    <name type="scientific">Porphyra umbilicalis</name>
    <name type="common">Purple laver</name>
    <name type="synonym">Red alga</name>
    <dbReference type="NCBI Taxonomy" id="2786"/>
    <lineage>
        <taxon>Eukaryota</taxon>
        <taxon>Rhodophyta</taxon>
        <taxon>Bangiophyceae</taxon>
        <taxon>Bangiales</taxon>
        <taxon>Bangiaceae</taxon>
        <taxon>Porphyra</taxon>
    </lineage>
</organism>
<evidence type="ECO:0000313" key="5">
    <source>
        <dbReference type="Proteomes" id="UP000218209"/>
    </source>
</evidence>
<dbReference type="Proteomes" id="UP000218209">
    <property type="component" value="Unassembled WGS sequence"/>
</dbReference>
<evidence type="ECO:0000256" key="1">
    <source>
        <dbReference type="ARBA" id="ARBA00004474"/>
    </source>
</evidence>
<feature type="domain" description="Plastid lipid-associated protein/fibrillin conserved" evidence="3">
    <location>
        <begin position="102"/>
        <end position="271"/>
    </location>
</feature>
<accession>A0A1X6P238</accession>
<dbReference type="GO" id="GO:0009536">
    <property type="term" value="C:plastid"/>
    <property type="evidence" value="ECO:0007669"/>
    <property type="project" value="UniProtKB-SubCell"/>
</dbReference>
<dbReference type="Pfam" id="PF04755">
    <property type="entry name" value="PAP_fibrillin"/>
    <property type="match status" value="1"/>
</dbReference>
<dbReference type="EMBL" id="KV918923">
    <property type="protein sequence ID" value="OSX74951.1"/>
    <property type="molecule type" value="Genomic_DNA"/>
</dbReference>
<sequence>MLQTTCTENCATGYCEGGANKFLKSKTCRFAACVRPRFKERTATPLADPILHVPTLPHPGCTSLWPRPRPRRCRVPSPRSARRLRLLFPPVYSLVIRCGWVRSLLLLAAATDRGFRATPADTSAALGLIRTLESATPTPAPTRALDLLCGDWKLLYTTARDVLSLAFLPLSRVGDVYQNILPAGAGVRAENVVRLVAPAVPLLGPKAAESVVSLRVRARCIVQTGLRLGLTFERAELPPPVLGGVDLGARLAGGGSSACPSRKCIVRGISVLSVLTAFATRNVHSQIISNIIGQPATKQSRKPRP</sequence>
<reference evidence="4 5" key="1">
    <citation type="submission" date="2017-03" db="EMBL/GenBank/DDBJ databases">
        <title>WGS assembly of Porphyra umbilicalis.</title>
        <authorList>
            <person name="Brawley S.H."/>
            <person name="Blouin N.A."/>
            <person name="Ficko-Blean E."/>
            <person name="Wheeler G.L."/>
            <person name="Lohr M."/>
            <person name="Goodson H.V."/>
            <person name="Jenkins J.W."/>
            <person name="Blaby-Haas C.E."/>
            <person name="Helliwell K.E."/>
            <person name="Chan C."/>
            <person name="Marriage T."/>
            <person name="Bhattacharya D."/>
            <person name="Klein A.S."/>
            <person name="Badis Y."/>
            <person name="Brodie J."/>
            <person name="Cao Y."/>
            <person name="Collen J."/>
            <person name="Dittami S.M."/>
            <person name="Gachon C.M."/>
            <person name="Green B.R."/>
            <person name="Karpowicz S."/>
            <person name="Kim J.W."/>
            <person name="Kudahl U."/>
            <person name="Lin S."/>
            <person name="Michel G."/>
            <person name="Mittag M."/>
            <person name="Olson B.J."/>
            <person name="Pangilinan J."/>
            <person name="Peng Y."/>
            <person name="Qiu H."/>
            <person name="Shu S."/>
            <person name="Singer J.T."/>
            <person name="Smith A.G."/>
            <person name="Sprecher B.N."/>
            <person name="Wagner V."/>
            <person name="Wang W."/>
            <person name="Wang Z.-Y."/>
            <person name="Yan J."/>
            <person name="Yarish C."/>
            <person name="Zoeuner-Riek S."/>
            <person name="Zhuang Y."/>
            <person name="Zou Y."/>
            <person name="Lindquist E.A."/>
            <person name="Grimwood J."/>
            <person name="Barry K."/>
            <person name="Rokhsar D.S."/>
            <person name="Schmutz J."/>
            <person name="Stiller J.W."/>
            <person name="Grossman A.R."/>
            <person name="Prochnik S.E."/>
        </authorList>
    </citation>
    <scope>NUCLEOTIDE SEQUENCE [LARGE SCALE GENOMIC DNA]</scope>
    <source>
        <strain evidence="4">4086291</strain>
    </source>
</reference>
<dbReference type="InterPro" id="IPR006843">
    <property type="entry name" value="PAP/fibrillin_dom"/>
</dbReference>
<dbReference type="OrthoDB" id="201321at2759"/>
<proteinExistence type="predicted"/>
<protein>
    <recommendedName>
        <fullName evidence="3">Plastid lipid-associated protein/fibrillin conserved domain-containing protein</fullName>
    </recommendedName>
</protein>
<comment type="subcellular location">
    <subcellularLocation>
        <location evidence="1">Plastid</location>
    </subcellularLocation>
</comment>
<evidence type="ECO:0000256" key="2">
    <source>
        <dbReference type="ARBA" id="ARBA00022640"/>
    </source>
</evidence>
<evidence type="ECO:0000259" key="3">
    <source>
        <dbReference type="Pfam" id="PF04755"/>
    </source>
</evidence>
<evidence type="ECO:0000313" key="4">
    <source>
        <dbReference type="EMBL" id="OSX74951.1"/>
    </source>
</evidence>
<dbReference type="PANTHER" id="PTHR31906">
    <property type="entry name" value="PLASTID-LIPID-ASSOCIATED PROTEIN 4, CHLOROPLASTIC-RELATED"/>
    <property type="match status" value="1"/>
</dbReference>
<keyword evidence="5" id="KW-1185">Reference proteome</keyword>
<gene>
    <name evidence="4" type="ORF">BU14_0260s0020</name>
</gene>
<name>A0A1X6P238_PORUM</name>
<dbReference type="AlphaFoldDB" id="A0A1X6P238"/>